<reference evidence="1" key="1">
    <citation type="submission" date="2023-05" db="EMBL/GenBank/DDBJ databases">
        <authorList>
            <consortium name="ELIXIR-Norway"/>
        </authorList>
    </citation>
    <scope>NUCLEOTIDE SEQUENCE</scope>
</reference>
<proteinExistence type="predicted"/>
<gene>
    <name evidence="1" type="ORF">MRATA1EN3_LOCUS4874</name>
</gene>
<organism evidence="1 2">
    <name type="scientific">Rangifer tarandus platyrhynchus</name>
    <name type="common">Svalbard reindeer</name>
    <dbReference type="NCBI Taxonomy" id="3082113"/>
    <lineage>
        <taxon>Eukaryota</taxon>
        <taxon>Metazoa</taxon>
        <taxon>Chordata</taxon>
        <taxon>Craniata</taxon>
        <taxon>Vertebrata</taxon>
        <taxon>Euteleostomi</taxon>
        <taxon>Mammalia</taxon>
        <taxon>Eutheria</taxon>
        <taxon>Laurasiatheria</taxon>
        <taxon>Artiodactyla</taxon>
        <taxon>Ruminantia</taxon>
        <taxon>Pecora</taxon>
        <taxon>Cervidae</taxon>
        <taxon>Odocoileinae</taxon>
        <taxon>Rangifer</taxon>
    </lineage>
</organism>
<dbReference type="Proteomes" id="UP001162501">
    <property type="component" value="Chromosome 13"/>
</dbReference>
<evidence type="ECO:0000313" key="1">
    <source>
        <dbReference type="EMBL" id="CAI9693661.1"/>
    </source>
</evidence>
<evidence type="ECO:0000313" key="2">
    <source>
        <dbReference type="Proteomes" id="UP001162501"/>
    </source>
</evidence>
<sequence length="239" mass="25578">MAGGNVDTGPFSEAAVIHTGPWRGDPRGAATPHPKEQLHGHREALRGHLHGGHGAEDADEQRRFPREPGVSEEDAMGLERPPQSGLSRSFGDFGRPQTDPESKQPPREETCSPRRARGVHGGRGKQTQGEAEPVQVGSNVSCRAGNQTGTGGSWKPACGLSGGQWWGREDLGPSVTPGPPGNLSHCLPLEPKAMRRRRLYEQLKRWGPAAGRPGHRRARHGSSWGTPPPEKLKGDSGLG</sequence>
<protein>
    <submittedName>
        <fullName evidence="1">Uncharacterized protein</fullName>
    </submittedName>
</protein>
<name>A0ACB0DZI2_RANTA</name>
<dbReference type="EMBL" id="OX596097">
    <property type="protein sequence ID" value="CAI9693661.1"/>
    <property type="molecule type" value="Genomic_DNA"/>
</dbReference>
<accession>A0ACB0DZI2</accession>